<reference evidence="1 2" key="1">
    <citation type="journal article" date="2017" name="Curr. Biol.">
        <title>The Evolution of Venom by Co-option of Single-Copy Genes.</title>
        <authorList>
            <person name="Martinson E.O."/>
            <person name="Mrinalini"/>
            <person name="Kelkar Y.D."/>
            <person name="Chang C.H."/>
            <person name="Werren J.H."/>
        </authorList>
    </citation>
    <scope>NUCLEOTIDE SEQUENCE [LARGE SCALE GENOMIC DNA]</scope>
    <source>
        <strain evidence="1 2">Alberta</strain>
        <tissue evidence="1">Whole body</tissue>
    </source>
</reference>
<organism evidence="1 2">
    <name type="scientific">Trichomalopsis sarcophagae</name>
    <dbReference type="NCBI Taxonomy" id="543379"/>
    <lineage>
        <taxon>Eukaryota</taxon>
        <taxon>Metazoa</taxon>
        <taxon>Ecdysozoa</taxon>
        <taxon>Arthropoda</taxon>
        <taxon>Hexapoda</taxon>
        <taxon>Insecta</taxon>
        <taxon>Pterygota</taxon>
        <taxon>Neoptera</taxon>
        <taxon>Endopterygota</taxon>
        <taxon>Hymenoptera</taxon>
        <taxon>Apocrita</taxon>
        <taxon>Proctotrupomorpha</taxon>
        <taxon>Chalcidoidea</taxon>
        <taxon>Pteromalidae</taxon>
        <taxon>Pteromalinae</taxon>
        <taxon>Trichomalopsis</taxon>
    </lineage>
</organism>
<dbReference type="EMBL" id="NNAY01001734">
    <property type="protein sequence ID" value="OXU23092.1"/>
    <property type="molecule type" value="Genomic_DNA"/>
</dbReference>
<sequence length="25" mass="3117">MNFLVVFVRIEILLSPILRFKWLIR</sequence>
<name>A0A232EXL1_9HYME</name>
<dbReference type="Proteomes" id="UP000215335">
    <property type="component" value="Unassembled WGS sequence"/>
</dbReference>
<evidence type="ECO:0000313" key="2">
    <source>
        <dbReference type="Proteomes" id="UP000215335"/>
    </source>
</evidence>
<keyword evidence="2" id="KW-1185">Reference proteome</keyword>
<dbReference type="AlphaFoldDB" id="A0A232EXL1"/>
<evidence type="ECO:0000313" key="1">
    <source>
        <dbReference type="EMBL" id="OXU23092.1"/>
    </source>
</evidence>
<comment type="caution">
    <text evidence="1">The sequence shown here is derived from an EMBL/GenBank/DDBJ whole genome shotgun (WGS) entry which is preliminary data.</text>
</comment>
<proteinExistence type="predicted"/>
<gene>
    <name evidence="1" type="ORF">TSAR_015015</name>
</gene>
<protein>
    <submittedName>
        <fullName evidence="1">Uncharacterized protein</fullName>
    </submittedName>
</protein>
<accession>A0A232EXL1</accession>